<evidence type="ECO:0000313" key="2">
    <source>
        <dbReference type="EMBL" id="EKC67437.1"/>
    </source>
</evidence>
<dbReference type="AlphaFoldDB" id="K1T384"/>
<keyword evidence="2" id="KW-0378">Hydrolase</keyword>
<organism evidence="2">
    <name type="scientific">human gut metagenome</name>
    <dbReference type="NCBI Taxonomy" id="408170"/>
    <lineage>
        <taxon>unclassified sequences</taxon>
        <taxon>metagenomes</taxon>
        <taxon>organismal metagenomes</taxon>
    </lineage>
</organism>
<feature type="domain" description="CN hydrolase" evidence="1">
    <location>
        <begin position="1"/>
        <end position="144"/>
    </location>
</feature>
<sequence>TQQAKHRKVHLFDIDVAGGQRFFESDTLSPGQQYTLVDTPFGKLGVAICFDVRFAELFRILALEGARLIVVPAAFNMTTGPAHWELLFRARALDNQCFVAGCAPARDETAGYVSYAHSLVCDPWGRVQAQAEAAPQLLICDIDLTETDAVRAQIPVLRARRTDLYQLKYEKDS</sequence>
<protein>
    <submittedName>
        <fullName evidence="2">Carbon-nitrogen family hydrolase</fullName>
    </submittedName>
</protein>
<dbReference type="GO" id="GO:0005739">
    <property type="term" value="C:mitochondrion"/>
    <property type="evidence" value="ECO:0007669"/>
    <property type="project" value="TreeGrafter"/>
</dbReference>
<dbReference type="Gene3D" id="3.60.110.10">
    <property type="entry name" value="Carbon-nitrogen hydrolase"/>
    <property type="match status" value="1"/>
</dbReference>
<dbReference type="PANTHER" id="PTHR23088">
    <property type="entry name" value="NITRILASE-RELATED"/>
    <property type="match status" value="1"/>
</dbReference>
<dbReference type="GO" id="GO:0006541">
    <property type="term" value="P:glutamine metabolic process"/>
    <property type="evidence" value="ECO:0007669"/>
    <property type="project" value="TreeGrafter"/>
</dbReference>
<comment type="caution">
    <text evidence="2">The sequence shown here is derived from an EMBL/GenBank/DDBJ whole genome shotgun (WGS) entry which is preliminary data.</text>
</comment>
<dbReference type="GO" id="GO:0006107">
    <property type="term" value="P:oxaloacetate metabolic process"/>
    <property type="evidence" value="ECO:0007669"/>
    <property type="project" value="TreeGrafter"/>
</dbReference>
<feature type="non-terminal residue" evidence="2">
    <location>
        <position position="1"/>
    </location>
</feature>
<accession>K1T384</accession>
<proteinExistence type="predicted"/>
<dbReference type="GO" id="GO:0050152">
    <property type="term" value="F:omega-amidase activity"/>
    <property type="evidence" value="ECO:0007669"/>
    <property type="project" value="TreeGrafter"/>
</dbReference>
<name>K1T384_9ZZZZ</name>
<evidence type="ECO:0000259" key="1">
    <source>
        <dbReference type="PROSITE" id="PS50263"/>
    </source>
</evidence>
<dbReference type="EMBL" id="AJWZ01003723">
    <property type="protein sequence ID" value="EKC67437.1"/>
    <property type="molecule type" value="Genomic_DNA"/>
</dbReference>
<reference evidence="2" key="1">
    <citation type="journal article" date="2013" name="Environ. Microbiol.">
        <title>Microbiota from the distal guts of lean and obese adolescents exhibit partial functional redundancy besides clear differences in community structure.</title>
        <authorList>
            <person name="Ferrer M."/>
            <person name="Ruiz A."/>
            <person name="Lanza F."/>
            <person name="Haange S.B."/>
            <person name="Oberbach A."/>
            <person name="Till H."/>
            <person name="Bargiela R."/>
            <person name="Campoy C."/>
            <person name="Segura M.T."/>
            <person name="Richter M."/>
            <person name="von Bergen M."/>
            <person name="Seifert J."/>
            <person name="Suarez A."/>
        </authorList>
    </citation>
    <scope>NUCLEOTIDE SEQUENCE</scope>
</reference>
<dbReference type="PANTHER" id="PTHR23088:SF30">
    <property type="entry name" value="OMEGA-AMIDASE NIT2"/>
    <property type="match status" value="1"/>
</dbReference>
<dbReference type="GO" id="GO:0006528">
    <property type="term" value="P:asparagine metabolic process"/>
    <property type="evidence" value="ECO:0007669"/>
    <property type="project" value="TreeGrafter"/>
</dbReference>
<dbReference type="Pfam" id="PF00795">
    <property type="entry name" value="CN_hydrolase"/>
    <property type="match status" value="1"/>
</dbReference>
<dbReference type="InterPro" id="IPR036526">
    <property type="entry name" value="C-N_Hydrolase_sf"/>
</dbReference>
<dbReference type="InterPro" id="IPR003010">
    <property type="entry name" value="C-N_Hydrolase"/>
</dbReference>
<gene>
    <name evidence="2" type="ORF">OBE_05447</name>
</gene>
<dbReference type="SUPFAM" id="SSF56317">
    <property type="entry name" value="Carbon-nitrogen hydrolase"/>
    <property type="match status" value="1"/>
</dbReference>
<dbReference type="PROSITE" id="PS50263">
    <property type="entry name" value="CN_HYDROLASE"/>
    <property type="match status" value="1"/>
</dbReference>